<evidence type="ECO:0000256" key="5">
    <source>
        <dbReference type="ARBA" id="ARBA00023242"/>
    </source>
</evidence>
<evidence type="ECO:0000313" key="10">
    <source>
        <dbReference type="Proteomes" id="UP000261660"/>
    </source>
</evidence>
<feature type="compositionally biased region" description="Polar residues" evidence="7">
    <location>
        <begin position="202"/>
        <end position="215"/>
    </location>
</feature>
<keyword evidence="2" id="KW-1017">Isopeptide bond</keyword>
<evidence type="ECO:0000256" key="2">
    <source>
        <dbReference type="ARBA" id="ARBA00022499"/>
    </source>
</evidence>
<feature type="compositionally biased region" description="Acidic residues" evidence="7">
    <location>
        <begin position="1236"/>
        <end position="1245"/>
    </location>
</feature>
<dbReference type="Proteomes" id="UP000261660">
    <property type="component" value="Unplaced"/>
</dbReference>
<accession>A0A3Q3FJ07</accession>
<feature type="region of interest" description="Disordered" evidence="7">
    <location>
        <begin position="601"/>
        <end position="621"/>
    </location>
</feature>
<dbReference type="CDD" id="cd22673">
    <property type="entry name" value="FHA_Ki67"/>
    <property type="match status" value="1"/>
</dbReference>
<dbReference type="GeneID" id="109997042"/>
<feature type="compositionally biased region" description="Polar residues" evidence="7">
    <location>
        <begin position="768"/>
        <end position="782"/>
    </location>
</feature>
<feature type="compositionally biased region" description="Basic and acidic residues" evidence="7">
    <location>
        <begin position="1886"/>
        <end position="1911"/>
    </location>
</feature>
<dbReference type="InterPro" id="IPR000253">
    <property type="entry name" value="FHA_dom"/>
</dbReference>
<dbReference type="GO" id="GO:0005694">
    <property type="term" value="C:chromosome"/>
    <property type="evidence" value="ECO:0007669"/>
    <property type="project" value="TreeGrafter"/>
</dbReference>
<feature type="compositionally biased region" description="Polar residues" evidence="7">
    <location>
        <begin position="1518"/>
        <end position="1541"/>
    </location>
</feature>
<name>A0A3Q3FJ07_9LABR</name>
<feature type="region of interest" description="Disordered" evidence="7">
    <location>
        <begin position="196"/>
        <end position="541"/>
    </location>
</feature>
<dbReference type="GeneTree" id="ENSGT00940000154352"/>
<keyword evidence="5" id="KW-0539">Nucleus</keyword>
<evidence type="ECO:0000256" key="6">
    <source>
        <dbReference type="ARBA" id="ARBA00023306"/>
    </source>
</evidence>
<feature type="compositionally biased region" description="Low complexity" evidence="7">
    <location>
        <begin position="1184"/>
        <end position="1194"/>
    </location>
</feature>
<feature type="compositionally biased region" description="Acidic residues" evidence="7">
    <location>
        <begin position="1752"/>
        <end position="1762"/>
    </location>
</feature>
<feature type="compositionally biased region" description="Polar residues" evidence="7">
    <location>
        <begin position="1202"/>
        <end position="1212"/>
    </location>
</feature>
<dbReference type="Pfam" id="PF15276">
    <property type="entry name" value="PP1_bind"/>
    <property type="match status" value="1"/>
</dbReference>
<evidence type="ECO:0000259" key="8">
    <source>
        <dbReference type="PROSITE" id="PS50006"/>
    </source>
</evidence>
<reference evidence="9" key="2">
    <citation type="submission" date="2025-09" db="UniProtKB">
        <authorList>
            <consortium name="Ensembl"/>
        </authorList>
    </citation>
    <scope>IDENTIFICATION</scope>
</reference>
<reference evidence="9" key="1">
    <citation type="submission" date="2025-08" db="UniProtKB">
        <authorList>
            <consortium name="Ensembl"/>
        </authorList>
    </citation>
    <scope>IDENTIFICATION</scope>
</reference>
<dbReference type="InParanoid" id="A0A3Q3FJ07"/>
<feature type="region of interest" description="Disordered" evidence="7">
    <location>
        <begin position="124"/>
        <end position="155"/>
    </location>
</feature>
<feature type="region of interest" description="Disordered" evidence="7">
    <location>
        <begin position="1122"/>
        <end position="1161"/>
    </location>
</feature>
<sequence>MPLHGKIVVIKRSGGDGTEFPLTATCLFGRKPDCDIRIQLPQVSKEHCRIDLNENKEIILTNLSSVNPTRVNGEALQQSERLKHGDVITIIDRSFRFEYPPAPTPKKRSSVGGKTDTLKVLQDQQVGDSVPSETGEKRISQVSTDPHLKDGTNHDNIQRSLEKTVEMETKEEGSQLQSKTASPFNDLYQMIKKSLDVKTPRKSSASLLQTPTSRFCTPKPTPARKSGGKPAFSTEDKITPKKDEAEVKMETEKRSIETPKSVKKQRRSSQTAPGAEPVNSANSETPSPQKRIRTPPQRFTAGEVVEQICAGSPKSPTRRKSKEATPVKPAGIEEEAKQEATSPKAEEKRRASPRNSGKVEKDKEMSKKRKSGELGSDLPKSQMKKKRVSFGGQLSPELFDKRLPPDSPLRKGAAPRRSLSLLKPKLSLLRRASVIGLLKEQESPGKKKTPSPKRASSAKSTSPKTPTPTKKSPKSKSPSPKAATPATKSPKSKSPSTNIMETPKSTRLTPAVQGRFSVSRVGTPSPRAEEAVTPKLPGGRKSIVRMTPKVTKSAVKVMVRRSGISRASMKAKNSWADMVKFGQPKTQLAAPVTKAVIRKTKKKAAVPKPQTPARAIPGHFSTGHACSPVTIVVSRAQKQKLVQPTGAAPRLVTNIALLKKNMKMDEDLTGVSEMFKTPANERKTRSVIDESSTMKTPMAGLETPLVEPSVLNTPEETGEMMVSPLSVSVKDRQYNSEAVQRFLVGDQESSFVSDVPASETSSEDPVEQQCTDVKTASVSTPKQKPELPDCLTGVKRVMKTPKQKAEPVEDLRGRLLKTPKQKLEQQECLTGVKRIMRTPKQKAEPIEDLRGKILKTPKQKPEQQECLSGVKRIMQTPQQEVAPLEDIKIQLLETPKQQPEQLQCMTEVKDIMQTPQQEVEPLGDVKGKLLETPKAPEARDAGMETPVHMQESEAVSEVSEMKTPNTKSCPPVCLTGIKRIMKTPKEKSVPVEDNFGIQTLMKTPRLRGNTQVEDFEGLQEHMEEPTIQPTGQQETEEIEAQKDSDCDVEDAKELDFALEEPQDNVPSVTDDVPQVDLEEEVDVKEAFTEDHFEEVPRDDHEKISEAIETVCQEAADEIKLEEQDAVDENLSKEQPQLETATGNVMETETSETDPKPQTPVTEIVPQVTEANLTVTEIEPTASDPEAPTPVTETLPEVEEATSNITEMETATSDPDLGNKSVRGRKAKTVETKAAEENQETAEQPEELAVPAPVRGRRGKKTEATAAPAVRQTTRGRNTKTTESKDVEPAAEISESLPSEVAVKPKRRNAKKAPEDKAETVDESSTITMPEPESQLSLPAEVDQEVNVTEAPVEEAVMKPRRGRRAKQPEEAAPQQKDVEVPTADVANADTSEVCSEMPEVVPSKSAENESTILVEAAPEAPVSESLPVVEAETDAATVQKKPVRGRRAKTVESKVEEKQEAETEHQEEPAVPAPVRGRRGKKTETAAPAAVKQKTRGRNTKSQESTSDEQPEVMPENTVESTQISKDSSEVLTEQTSQINTHQEDKDSEPPAEEAAVKPVRGRKTKQTPVEQQGPEKHEVSNDEEPTAEAEPQKSIPSVVKPKRGRKTKADTVEQNEEAEESVVTVETKQPAQPAARAKRGRNTKKEEEKQESIETSESTEPAKKVRRTRKAEQHHEEVETAVPDEAPLVEEEVTMQEQETVATKPKRGGRKTTQDTKSDSTEVPAVSTTDKPKRGRRVKQVSEEAVVAAVAEEEVDAEPEAQADKPSRGRQTKTSVKKEVSKAVPPKRARRGAAAPLEETNTMTSSLTECAAISVEPTKRGRRAAKPTDDSKVTLEQAPPEEELSSAVVEEPKGSKRSVKWKPDLEVIEITKVTPIKAVRGRKPKLADQVEAGKKNMSKDANSAEEKDLSDAAVEAQPAKRARRGAKVVNVTSDEAESTSKEESVEAKTQTKTRRGRSAKK</sequence>
<feature type="compositionally biased region" description="Basic and acidic residues" evidence="7">
    <location>
        <begin position="1644"/>
        <end position="1653"/>
    </location>
</feature>
<dbReference type="RefSeq" id="XP_020507061.1">
    <property type="nucleotide sequence ID" value="XM_020651405.3"/>
</dbReference>
<dbReference type="Gene3D" id="2.60.200.20">
    <property type="match status" value="1"/>
</dbReference>
<evidence type="ECO:0000256" key="3">
    <source>
        <dbReference type="ARBA" id="ARBA00022553"/>
    </source>
</evidence>
<feature type="compositionally biased region" description="Polar residues" evidence="7">
    <location>
        <begin position="1800"/>
        <end position="1809"/>
    </location>
</feature>
<dbReference type="GO" id="GO:0005634">
    <property type="term" value="C:nucleus"/>
    <property type="evidence" value="ECO:0007669"/>
    <property type="project" value="UniProtKB-SubCell"/>
</dbReference>
<keyword evidence="6" id="KW-0131">Cell cycle</keyword>
<organism evidence="9 10">
    <name type="scientific">Labrus bergylta</name>
    <name type="common">ballan wrasse</name>
    <dbReference type="NCBI Taxonomy" id="56723"/>
    <lineage>
        <taxon>Eukaryota</taxon>
        <taxon>Metazoa</taxon>
        <taxon>Chordata</taxon>
        <taxon>Craniata</taxon>
        <taxon>Vertebrata</taxon>
        <taxon>Euteleostomi</taxon>
        <taxon>Actinopterygii</taxon>
        <taxon>Neopterygii</taxon>
        <taxon>Teleostei</taxon>
        <taxon>Neoteleostei</taxon>
        <taxon>Acanthomorphata</taxon>
        <taxon>Eupercaria</taxon>
        <taxon>Labriformes</taxon>
        <taxon>Labridae</taxon>
        <taxon>Labrus</taxon>
    </lineage>
</organism>
<feature type="compositionally biased region" description="Basic and acidic residues" evidence="7">
    <location>
        <begin position="334"/>
        <end position="350"/>
    </location>
</feature>
<keyword evidence="10" id="KW-1185">Reference proteome</keyword>
<evidence type="ECO:0000313" key="9">
    <source>
        <dbReference type="Ensembl" id="ENSLBEP00000019527.1"/>
    </source>
</evidence>
<feature type="compositionally biased region" description="Polar residues" evidence="7">
    <location>
        <begin position="1132"/>
        <end position="1147"/>
    </location>
</feature>
<feature type="region of interest" description="Disordered" evidence="7">
    <location>
        <begin position="1019"/>
        <end position="1045"/>
    </location>
</feature>
<evidence type="ECO:0000256" key="1">
    <source>
        <dbReference type="ARBA" id="ARBA00004123"/>
    </source>
</evidence>
<feature type="compositionally biased region" description="Basic and acidic residues" evidence="7">
    <location>
        <begin position="234"/>
        <end position="257"/>
    </location>
</feature>
<dbReference type="STRING" id="56723.ENSLBEP00000019527"/>
<evidence type="ECO:0000256" key="7">
    <source>
        <dbReference type="SAM" id="MobiDB-lite"/>
    </source>
</evidence>
<feature type="compositionally biased region" description="Basic residues" evidence="7">
    <location>
        <begin position="1952"/>
        <end position="1962"/>
    </location>
</feature>
<proteinExistence type="predicted"/>
<dbReference type="PANTHER" id="PTHR21603">
    <property type="entry name" value="ANTIGEN KI-67-LIKE PROTEIN"/>
    <property type="match status" value="1"/>
</dbReference>
<dbReference type="PROSITE" id="PS50006">
    <property type="entry name" value="FHA_DOMAIN"/>
    <property type="match status" value="1"/>
</dbReference>
<feature type="region of interest" description="Disordered" evidence="7">
    <location>
        <begin position="1173"/>
        <end position="1860"/>
    </location>
</feature>
<feature type="compositionally biased region" description="Basic and acidic residues" evidence="7">
    <location>
        <begin position="146"/>
        <end position="155"/>
    </location>
</feature>
<comment type="subcellular location">
    <subcellularLocation>
        <location evidence="1">Nucleus</location>
    </subcellularLocation>
</comment>
<dbReference type="SUPFAM" id="SSF49879">
    <property type="entry name" value="SMAD/FHA domain"/>
    <property type="match status" value="1"/>
</dbReference>
<dbReference type="InterPro" id="IPR029334">
    <property type="entry name" value="PP1-bd"/>
</dbReference>
<dbReference type="GO" id="GO:0051983">
    <property type="term" value="P:regulation of chromosome segregation"/>
    <property type="evidence" value="ECO:0007669"/>
    <property type="project" value="TreeGrafter"/>
</dbReference>
<feature type="compositionally biased region" description="Low complexity" evidence="7">
    <location>
        <begin position="452"/>
        <end position="497"/>
    </location>
</feature>
<feature type="compositionally biased region" description="Polar residues" evidence="7">
    <location>
        <begin position="498"/>
        <end position="508"/>
    </location>
</feature>
<keyword evidence="4" id="KW-0832">Ubl conjugation</keyword>
<keyword evidence="3" id="KW-0597">Phosphoprotein</keyword>
<feature type="compositionally biased region" description="Low complexity" evidence="7">
    <location>
        <begin position="415"/>
        <end position="431"/>
    </location>
</feature>
<feature type="region of interest" description="Disordered" evidence="7">
    <location>
        <begin position="1881"/>
        <end position="1962"/>
    </location>
</feature>
<feature type="domain" description="FHA" evidence="8">
    <location>
        <begin position="26"/>
        <end position="76"/>
    </location>
</feature>
<dbReference type="SMART" id="SM01295">
    <property type="entry name" value="K167R"/>
    <property type="match status" value="1"/>
</dbReference>
<dbReference type="GO" id="GO:0007088">
    <property type="term" value="P:regulation of mitotic nuclear division"/>
    <property type="evidence" value="ECO:0007669"/>
    <property type="project" value="TreeGrafter"/>
</dbReference>
<dbReference type="Pfam" id="PF00498">
    <property type="entry name" value="FHA"/>
    <property type="match status" value="1"/>
</dbReference>
<dbReference type="SMART" id="SM00240">
    <property type="entry name" value="FHA"/>
    <property type="match status" value="1"/>
</dbReference>
<dbReference type="PANTHER" id="PTHR21603:SF17">
    <property type="entry name" value="PROLIFERATION MARKER PROTEIN KI-67"/>
    <property type="match status" value="1"/>
</dbReference>
<dbReference type="CTD" id="4288"/>
<dbReference type="Ensembl" id="ENSLBET00000020585.1">
    <property type="protein sequence ID" value="ENSLBEP00000019527.1"/>
    <property type="gene ID" value="ENSLBEG00000015003.1"/>
</dbReference>
<protein>
    <submittedName>
        <fullName evidence="9">Marker of proliferation Ki-67</fullName>
    </submittedName>
</protein>
<feature type="compositionally biased region" description="Polar residues" evidence="7">
    <location>
        <begin position="279"/>
        <end position="288"/>
    </location>
</feature>
<feature type="region of interest" description="Disordered" evidence="7">
    <location>
        <begin position="753"/>
        <end position="787"/>
    </location>
</feature>
<evidence type="ECO:0000256" key="4">
    <source>
        <dbReference type="ARBA" id="ARBA00022843"/>
    </source>
</evidence>
<dbReference type="InterPro" id="IPR008984">
    <property type="entry name" value="SMAD_FHA_dom_sf"/>
</dbReference>
<feature type="compositionally biased region" description="Basic and acidic residues" evidence="7">
    <location>
        <begin position="1449"/>
        <end position="1468"/>
    </location>
</feature>
<dbReference type="InterPro" id="IPR012568">
    <property type="entry name" value="KI67R"/>
</dbReference>